<dbReference type="EMBL" id="LBOZ01000001">
    <property type="protein sequence ID" value="KKP48227.1"/>
    <property type="molecule type" value="Genomic_DNA"/>
</dbReference>
<dbReference type="AlphaFoldDB" id="A0A0G0CXX8"/>
<protein>
    <submittedName>
        <fullName evidence="1">Uncharacterized protein</fullName>
    </submittedName>
</protein>
<proteinExistence type="predicted"/>
<sequence>MVINKFSKDDDRIANLYRAAYYIATGVEKIGLDLIDKTQIPFPKMNLSTEKERKYWAEKVLDKYMFLKMMYN</sequence>
<name>A0A0G0CXX8_9BACT</name>
<accession>A0A0G0CXX8</accession>
<dbReference type="Proteomes" id="UP000033995">
    <property type="component" value="Unassembled WGS sequence"/>
</dbReference>
<organism evidence="1 2">
    <name type="scientific">Candidatus Woesebacteria bacterium GW2011_GWA2_33_28</name>
    <dbReference type="NCBI Taxonomy" id="1618561"/>
    <lineage>
        <taxon>Bacteria</taxon>
        <taxon>Candidatus Woeseibacteriota</taxon>
    </lineage>
</organism>
<gene>
    <name evidence="1" type="ORF">UR38_C0001G0023</name>
</gene>
<reference evidence="1 2" key="1">
    <citation type="journal article" date="2015" name="Nature">
        <title>rRNA introns, odd ribosomes, and small enigmatic genomes across a large radiation of phyla.</title>
        <authorList>
            <person name="Brown C.T."/>
            <person name="Hug L.A."/>
            <person name="Thomas B.C."/>
            <person name="Sharon I."/>
            <person name="Castelle C.J."/>
            <person name="Singh A."/>
            <person name="Wilkins M.J."/>
            <person name="Williams K.H."/>
            <person name="Banfield J.F."/>
        </authorList>
    </citation>
    <scope>NUCLEOTIDE SEQUENCE [LARGE SCALE GENOMIC DNA]</scope>
</reference>
<evidence type="ECO:0000313" key="2">
    <source>
        <dbReference type="Proteomes" id="UP000033995"/>
    </source>
</evidence>
<evidence type="ECO:0000313" key="1">
    <source>
        <dbReference type="EMBL" id="KKP48227.1"/>
    </source>
</evidence>
<comment type="caution">
    <text evidence="1">The sequence shown here is derived from an EMBL/GenBank/DDBJ whole genome shotgun (WGS) entry which is preliminary data.</text>
</comment>